<evidence type="ECO:0000313" key="3">
    <source>
        <dbReference type="EMBL" id="ABG63236.1"/>
    </source>
</evidence>
<name>Q11H89_CHESB</name>
<dbReference type="SUPFAM" id="SSF51905">
    <property type="entry name" value="FAD/NAD(P)-binding domain"/>
    <property type="match status" value="1"/>
</dbReference>
<dbReference type="InterPro" id="IPR006076">
    <property type="entry name" value="FAD-dep_OxRdtase"/>
</dbReference>
<keyword evidence="1" id="KW-0560">Oxidoreductase</keyword>
<dbReference type="KEGG" id="mes:Meso_1843"/>
<organism evidence="3">
    <name type="scientific">Chelativorans sp. (strain BNC1)</name>
    <dbReference type="NCBI Taxonomy" id="266779"/>
    <lineage>
        <taxon>Bacteria</taxon>
        <taxon>Pseudomonadati</taxon>
        <taxon>Pseudomonadota</taxon>
        <taxon>Alphaproteobacteria</taxon>
        <taxon>Hyphomicrobiales</taxon>
        <taxon>Phyllobacteriaceae</taxon>
        <taxon>Chelativorans</taxon>
    </lineage>
</organism>
<dbReference type="Gene3D" id="3.50.50.60">
    <property type="entry name" value="FAD/NAD(P)-binding domain"/>
    <property type="match status" value="2"/>
</dbReference>
<dbReference type="AlphaFoldDB" id="Q11H89"/>
<gene>
    <name evidence="3" type="ordered locus">Meso_1843</name>
</gene>
<protein>
    <submittedName>
        <fullName evidence="3">FAD dependent oxidoreductase</fullName>
    </submittedName>
</protein>
<proteinExistence type="predicted"/>
<reference evidence="3" key="1">
    <citation type="submission" date="2006-06" db="EMBL/GenBank/DDBJ databases">
        <title>Complete sequence of chromosome of Chelativorans sp. BNC1.</title>
        <authorList>
            <consortium name="US DOE Joint Genome Institute"/>
            <person name="Copeland A."/>
            <person name="Lucas S."/>
            <person name="Lapidus A."/>
            <person name="Barry K."/>
            <person name="Detter J.C."/>
            <person name="Glavina del Rio T."/>
            <person name="Hammon N."/>
            <person name="Israni S."/>
            <person name="Dalin E."/>
            <person name="Tice H."/>
            <person name="Pitluck S."/>
            <person name="Chertkov O."/>
            <person name="Brettin T."/>
            <person name="Bruce D."/>
            <person name="Han C."/>
            <person name="Tapia R."/>
            <person name="Gilna P."/>
            <person name="Schmutz J."/>
            <person name="Larimer F."/>
            <person name="Land M."/>
            <person name="Hauser L."/>
            <person name="Kyrpides N."/>
            <person name="Mikhailova N."/>
            <person name="Richardson P."/>
        </authorList>
    </citation>
    <scope>NUCLEOTIDE SEQUENCE</scope>
    <source>
        <strain evidence="3">BNC1</strain>
    </source>
</reference>
<dbReference type="GO" id="GO:0016491">
    <property type="term" value="F:oxidoreductase activity"/>
    <property type="evidence" value="ECO:0007669"/>
    <property type="project" value="UniProtKB-KW"/>
</dbReference>
<evidence type="ECO:0000259" key="2">
    <source>
        <dbReference type="Pfam" id="PF01266"/>
    </source>
</evidence>
<feature type="domain" description="FAD dependent oxidoreductase" evidence="2">
    <location>
        <begin position="9"/>
        <end position="402"/>
    </location>
</feature>
<dbReference type="InterPro" id="IPR036188">
    <property type="entry name" value="FAD/NAD-bd_sf"/>
</dbReference>
<dbReference type="Pfam" id="PF01266">
    <property type="entry name" value="DAO"/>
    <property type="match status" value="1"/>
</dbReference>
<accession>Q11H89</accession>
<dbReference type="eggNOG" id="COG0665">
    <property type="taxonomic scope" value="Bacteria"/>
</dbReference>
<dbReference type="GO" id="GO:0005737">
    <property type="term" value="C:cytoplasm"/>
    <property type="evidence" value="ECO:0007669"/>
    <property type="project" value="TreeGrafter"/>
</dbReference>
<dbReference type="OrthoDB" id="9805337at2"/>
<dbReference type="PANTHER" id="PTHR13847">
    <property type="entry name" value="SARCOSINE DEHYDROGENASE-RELATED"/>
    <property type="match status" value="1"/>
</dbReference>
<evidence type="ECO:0000256" key="1">
    <source>
        <dbReference type="ARBA" id="ARBA00023002"/>
    </source>
</evidence>
<dbReference type="SUPFAM" id="SSF54373">
    <property type="entry name" value="FAD-linked reductases, C-terminal domain"/>
    <property type="match status" value="1"/>
</dbReference>
<dbReference type="Gene3D" id="3.30.9.10">
    <property type="entry name" value="D-Amino Acid Oxidase, subunit A, domain 2"/>
    <property type="match status" value="1"/>
</dbReference>
<dbReference type="EMBL" id="CP000390">
    <property type="protein sequence ID" value="ABG63236.1"/>
    <property type="molecule type" value="Genomic_DNA"/>
</dbReference>
<sequence length="420" mass="45485">MQNGKKQNVAVVGAGIVGVCSALWLQREGYDVTLIDPNPPGSGASYGNAGAFSPASVVPMAMPGVLRHVPGYLLNPHGPLAIHWGYLPKLAPWLLRFIRSGRRERVDKQAAALAGLLGPVFDCLMPLAKQAEATHLIRRDGFLYVYRTEAALRGDAYGWELRRRHGIAFDILEGPEIKEFDPALSPDYHAALFVPGNGHTVDPQGLVQHLARAVEKAGGRHFKASAEDFKRDGSAVRAVLTDRGEVACDFAVIAAGARSARLAARLGEKIPLDTERGYHLMLKSPEAMPRVPVLEAMHKFVATPMQAGLRIAGTVEFAGLDRPPNMDRARRLLRPARALFPALREDYPESEMSKWMGFRPSLPDSLPVIGRSKASPGIVYAFGHGHVGMCGGPMTGKLVAEMIAGRPTSIDIAPFSQSRF</sequence>
<dbReference type="HOGENOM" id="CLU_007884_9_0_5"/>
<dbReference type="STRING" id="266779.Meso_1843"/>
<dbReference type="PANTHER" id="PTHR13847:SF289">
    <property type="entry name" value="GLYCINE OXIDASE"/>
    <property type="match status" value="1"/>
</dbReference>